<keyword evidence="1" id="KW-0812">Transmembrane</keyword>
<evidence type="ECO:0000313" key="3">
    <source>
        <dbReference type="Proteomes" id="UP000483765"/>
    </source>
</evidence>
<sequence>MFGNLFGPHGGIMWEMALFYFVFIFIIGLICFQILRNFMEWHRNNQSPIETCQAFLVTKRTDVFGNETARTNYYLTFEWNGQRREFRVKDHEYGLLTEGDKGTLTFQGTRMLSFERKS</sequence>
<dbReference type="AlphaFoldDB" id="A0A6L8MUN4"/>
<proteinExistence type="predicted"/>
<evidence type="ECO:0000256" key="1">
    <source>
        <dbReference type="SAM" id="Phobius"/>
    </source>
</evidence>
<protein>
    <submittedName>
        <fullName evidence="2">DUF2500 family protein</fullName>
    </submittedName>
</protein>
<dbReference type="RefSeq" id="WP_024391713.1">
    <property type="nucleotide sequence ID" value="NZ_WNXH01000002.1"/>
</dbReference>
<feature type="transmembrane region" description="Helical" evidence="1">
    <location>
        <begin position="12"/>
        <end position="35"/>
    </location>
</feature>
<evidence type="ECO:0000313" key="2">
    <source>
        <dbReference type="EMBL" id="MYN68884.1"/>
    </source>
</evidence>
<comment type="caution">
    <text evidence="2">The sequence shown here is derived from an EMBL/GenBank/DDBJ whole genome shotgun (WGS) entry which is preliminary data.</text>
</comment>
<dbReference type="Gene3D" id="2.40.50.660">
    <property type="match status" value="1"/>
</dbReference>
<organism evidence="2 3">
    <name type="scientific">Streptococcus suis</name>
    <dbReference type="NCBI Taxonomy" id="1307"/>
    <lineage>
        <taxon>Bacteria</taxon>
        <taxon>Bacillati</taxon>
        <taxon>Bacillota</taxon>
        <taxon>Bacilli</taxon>
        <taxon>Lactobacillales</taxon>
        <taxon>Streptococcaceae</taxon>
        <taxon>Streptococcus</taxon>
    </lineage>
</organism>
<dbReference type="GeneID" id="78827612"/>
<dbReference type="Proteomes" id="UP000483765">
    <property type="component" value="Unassembled WGS sequence"/>
</dbReference>
<dbReference type="EMBL" id="WNXH01000002">
    <property type="protein sequence ID" value="MYN68884.1"/>
    <property type="molecule type" value="Genomic_DNA"/>
</dbReference>
<accession>A0A6L8MUN4</accession>
<gene>
    <name evidence="2" type="ORF">GLP18_01320</name>
</gene>
<keyword evidence="1" id="KW-0472">Membrane</keyword>
<dbReference type="InterPro" id="IPR019635">
    <property type="entry name" value="DUF2500"/>
</dbReference>
<keyword evidence="1" id="KW-1133">Transmembrane helix</keyword>
<reference evidence="2 3" key="1">
    <citation type="submission" date="2019-11" db="EMBL/GenBank/DDBJ databases">
        <title>Divergent Streptococcus suis from cattle.</title>
        <authorList>
            <person name="Williamson C."/>
        </authorList>
    </citation>
    <scope>NUCLEOTIDE SEQUENCE [LARGE SCALE GENOMIC DNA]</scope>
    <source>
        <strain evidence="2 3">10-36905</strain>
    </source>
</reference>
<name>A0A6L8MUN4_STRSU</name>
<dbReference type="Pfam" id="PF10694">
    <property type="entry name" value="DUF2500"/>
    <property type="match status" value="1"/>
</dbReference>